<sequence length="190" mass="22789">MIDIQSTISVKTQYFSYNQGYTFNLVQIANVSNVQQINFAITAFDDTIKNSCQFYRLNYLLEYLYDFLINIGSQILYQLLEHLRHKLNKQGVIIQIQEQMQQIINIHLMFLIRRLAQISNKILFILIDIQQTRILSLINQLSTLHNLIIILFQENNIYFYKFQQLQHIHVCLVHNQIFIQCYLCLYMEEE</sequence>
<protein>
    <submittedName>
        <fullName evidence="1">Uncharacterized protein</fullName>
    </submittedName>
</protein>
<reference evidence="1" key="1">
    <citation type="submission" date="2021-01" db="EMBL/GenBank/DDBJ databases">
        <authorList>
            <consortium name="Genoscope - CEA"/>
            <person name="William W."/>
        </authorList>
    </citation>
    <scope>NUCLEOTIDE SEQUENCE</scope>
</reference>
<dbReference type="AlphaFoldDB" id="A0A8S1RMC3"/>
<evidence type="ECO:0000313" key="2">
    <source>
        <dbReference type="Proteomes" id="UP000692954"/>
    </source>
</evidence>
<accession>A0A8S1RMC3</accession>
<keyword evidence="2" id="KW-1185">Reference proteome</keyword>
<evidence type="ECO:0000313" key="1">
    <source>
        <dbReference type="EMBL" id="CAD8129316.1"/>
    </source>
</evidence>
<proteinExistence type="predicted"/>
<dbReference type="Proteomes" id="UP000692954">
    <property type="component" value="Unassembled WGS sequence"/>
</dbReference>
<comment type="caution">
    <text evidence="1">The sequence shown here is derived from an EMBL/GenBank/DDBJ whole genome shotgun (WGS) entry which is preliminary data.</text>
</comment>
<name>A0A8S1RMC3_9CILI</name>
<dbReference type="EMBL" id="CAJJDN010000216">
    <property type="protein sequence ID" value="CAD8129316.1"/>
    <property type="molecule type" value="Genomic_DNA"/>
</dbReference>
<gene>
    <name evidence="1" type="ORF">PSON_ATCC_30995.1.T2160002</name>
</gene>
<organism evidence="1 2">
    <name type="scientific">Paramecium sonneborni</name>
    <dbReference type="NCBI Taxonomy" id="65129"/>
    <lineage>
        <taxon>Eukaryota</taxon>
        <taxon>Sar</taxon>
        <taxon>Alveolata</taxon>
        <taxon>Ciliophora</taxon>
        <taxon>Intramacronucleata</taxon>
        <taxon>Oligohymenophorea</taxon>
        <taxon>Peniculida</taxon>
        <taxon>Parameciidae</taxon>
        <taxon>Paramecium</taxon>
    </lineage>
</organism>